<proteinExistence type="predicted"/>
<dbReference type="EMBL" id="LR796332">
    <property type="protein sequence ID" value="CAB4137140.1"/>
    <property type="molecule type" value="Genomic_DNA"/>
</dbReference>
<evidence type="ECO:0000313" key="1">
    <source>
        <dbReference type="EMBL" id="CAB4137140.1"/>
    </source>
</evidence>
<sequence length="78" mass="9269">MDWLITPLSQEQLQELNSMVSQAPLLYGNIVSYFEKNAKAYRDHNIYGIGTYFSKDLFDLARYYEYHMLKHNLVESEN</sequence>
<name>A0A6J5LWF5_9CAUD</name>
<gene>
    <name evidence="1" type="ORF">UFOVP323_3</name>
</gene>
<protein>
    <submittedName>
        <fullName evidence="1">Uncharacterized protein</fullName>
    </submittedName>
</protein>
<accession>A0A6J5LWF5</accession>
<organism evidence="1">
    <name type="scientific">uncultured Caudovirales phage</name>
    <dbReference type="NCBI Taxonomy" id="2100421"/>
    <lineage>
        <taxon>Viruses</taxon>
        <taxon>Duplodnaviria</taxon>
        <taxon>Heunggongvirae</taxon>
        <taxon>Uroviricota</taxon>
        <taxon>Caudoviricetes</taxon>
        <taxon>Peduoviridae</taxon>
        <taxon>Maltschvirus</taxon>
        <taxon>Maltschvirus maltsch</taxon>
    </lineage>
</organism>
<reference evidence="1" key="1">
    <citation type="submission" date="2020-04" db="EMBL/GenBank/DDBJ databases">
        <authorList>
            <person name="Chiriac C."/>
            <person name="Salcher M."/>
            <person name="Ghai R."/>
            <person name="Kavagutti S V."/>
        </authorList>
    </citation>
    <scope>NUCLEOTIDE SEQUENCE</scope>
</reference>